<gene>
    <name evidence="2" type="ORF">DPMN_108827</name>
</gene>
<accession>A0A9D4K971</accession>
<sequence>MQTSFVFLAVIVACYAATTIKPNHVTHTTHAHFTHADHTTNEPAERDMITFQFQPTTHHLLVKTKPDRLTTNCYIATLTDTEHANIHTDYGMRSVELRLLAALGSATAVTDVSTLDQRDIDSCGMYNHERPHYYTISV</sequence>
<protein>
    <submittedName>
        <fullName evidence="2">Uncharacterized protein</fullName>
    </submittedName>
</protein>
<keyword evidence="3" id="KW-1185">Reference proteome</keyword>
<dbReference type="EMBL" id="JAIWYP010000004">
    <property type="protein sequence ID" value="KAH3835478.1"/>
    <property type="molecule type" value="Genomic_DNA"/>
</dbReference>
<evidence type="ECO:0000256" key="1">
    <source>
        <dbReference type="SAM" id="SignalP"/>
    </source>
</evidence>
<feature type="signal peptide" evidence="1">
    <location>
        <begin position="1"/>
        <end position="16"/>
    </location>
</feature>
<evidence type="ECO:0000313" key="3">
    <source>
        <dbReference type="Proteomes" id="UP000828390"/>
    </source>
</evidence>
<proteinExistence type="predicted"/>
<dbReference type="AlphaFoldDB" id="A0A9D4K971"/>
<name>A0A9D4K971_DREPO</name>
<reference evidence="2" key="2">
    <citation type="submission" date="2020-11" db="EMBL/GenBank/DDBJ databases">
        <authorList>
            <person name="McCartney M.A."/>
            <person name="Auch B."/>
            <person name="Kono T."/>
            <person name="Mallez S."/>
            <person name="Becker A."/>
            <person name="Gohl D.M."/>
            <person name="Silverstein K.A.T."/>
            <person name="Koren S."/>
            <person name="Bechman K.B."/>
            <person name="Herman A."/>
            <person name="Abrahante J.E."/>
            <person name="Garbe J."/>
        </authorList>
    </citation>
    <scope>NUCLEOTIDE SEQUENCE</scope>
    <source>
        <strain evidence="2">Duluth1</strain>
        <tissue evidence="2">Whole animal</tissue>
    </source>
</reference>
<organism evidence="2 3">
    <name type="scientific">Dreissena polymorpha</name>
    <name type="common">Zebra mussel</name>
    <name type="synonym">Mytilus polymorpha</name>
    <dbReference type="NCBI Taxonomy" id="45954"/>
    <lineage>
        <taxon>Eukaryota</taxon>
        <taxon>Metazoa</taxon>
        <taxon>Spiralia</taxon>
        <taxon>Lophotrochozoa</taxon>
        <taxon>Mollusca</taxon>
        <taxon>Bivalvia</taxon>
        <taxon>Autobranchia</taxon>
        <taxon>Heteroconchia</taxon>
        <taxon>Euheterodonta</taxon>
        <taxon>Imparidentia</taxon>
        <taxon>Neoheterodontei</taxon>
        <taxon>Myida</taxon>
        <taxon>Dreissenoidea</taxon>
        <taxon>Dreissenidae</taxon>
        <taxon>Dreissena</taxon>
    </lineage>
</organism>
<comment type="caution">
    <text evidence="2">The sequence shown here is derived from an EMBL/GenBank/DDBJ whole genome shotgun (WGS) entry which is preliminary data.</text>
</comment>
<reference evidence="2" key="1">
    <citation type="journal article" date="2019" name="bioRxiv">
        <title>The Genome of the Zebra Mussel, Dreissena polymorpha: A Resource for Invasive Species Research.</title>
        <authorList>
            <person name="McCartney M.A."/>
            <person name="Auch B."/>
            <person name="Kono T."/>
            <person name="Mallez S."/>
            <person name="Zhang Y."/>
            <person name="Obille A."/>
            <person name="Becker A."/>
            <person name="Abrahante J.E."/>
            <person name="Garbe J."/>
            <person name="Badalamenti J.P."/>
            <person name="Herman A."/>
            <person name="Mangelson H."/>
            <person name="Liachko I."/>
            <person name="Sullivan S."/>
            <person name="Sone E.D."/>
            <person name="Koren S."/>
            <person name="Silverstein K.A.T."/>
            <person name="Beckman K.B."/>
            <person name="Gohl D.M."/>
        </authorList>
    </citation>
    <scope>NUCLEOTIDE SEQUENCE</scope>
    <source>
        <strain evidence="2">Duluth1</strain>
        <tissue evidence="2">Whole animal</tissue>
    </source>
</reference>
<feature type="chain" id="PRO_5039416370" evidence="1">
    <location>
        <begin position="17"/>
        <end position="138"/>
    </location>
</feature>
<keyword evidence="1" id="KW-0732">Signal</keyword>
<evidence type="ECO:0000313" key="2">
    <source>
        <dbReference type="EMBL" id="KAH3835478.1"/>
    </source>
</evidence>
<dbReference type="Proteomes" id="UP000828390">
    <property type="component" value="Unassembled WGS sequence"/>
</dbReference>